<dbReference type="Pfam" id="PF00814">
    <property type="entry name" value="TsaD"/>
    <property type="match status" value="1"/>
</dbReference>
<evidence type="ECO:0000313" key="2">
    <source>
        <dbReference type="EMBL" id="RRJ87592.1"/>
    </source>
</evidence>
<keyword evidence="2" id="KW-0808">Transferase</keyword>
<dbReference type="PANTHER" id="PTHR11735:SF11">
    <property type="entry name" value="TRNA THREONYLCARBAMOYLADENOSINE BIOSYNTHESIS PROTEIN TSAB"/>
    <property type="match status" value="1"/>
</dbReference>
<dbReference type="InterPro" id="IPR000905">
    <property type="entry name" value="Gcp-like_dom"/>
</dbReference>
<dbReference type="SUPFAM" id="SSF53067">
    <property type="entry name" value="Actin-like ATPase domain"/>
    <property type="match status" value="1"/>
</dbReference>
<proteinExistence type="predicted"/>
<keyword evidence="3" id="KW-1185">Reference proteome</keyword>
<dbReference type="RefSeq" id="WP_124970669.1">
    <property type="nucleotide sequence ID" value="NZ_RQVS01000004.1"/>
</dbReference>
<gene>
    <name evidence="2" type="primary">tsaB</name>
    <name evidence="2" type="ORF">EG850_04630</name>
</gene>
<dbReference type="InterPro" id="IPR022496">
    <property type="entry name" value="T6A_TsaB"/>
</dbReference>
<evidence type="ECO:0000313" key="3">
    <source>
        <dbReference type="Proteomes" id="UP000274391"/>
    </source>
</evidence>
<feature type="domain" description="Gcp-like" evidence="1">
    <location>
        <begin position="31"/>
        <end position="136"/>
    </location>
</feature>
<dbReference type="GO" id="GO:0002949">
    <property type="term" value="P:tRNA threonylcarbamoyladenosine modification"/>
    <property type="evidence" value="ECO:0007669"/>
    <property type="project" value="InterPro"/>
</dbReference>
<dbReference type="Gene3D" id="3.30.420.40">
    <property type="match status" value="2"/>
</dbReference>
<dbReference type="EMBL" id="RQVS01000004">
    <property type="protein sequence ID" value="RRJ87592.1"/>
    <property type="molecule type" value="Genomic_DNA"/>
</dbReference>
<sequence>MLLAIDTSAGTDVAVVTEAGRLRGHYRLDDARRHAEAVGIGISRVLDEAGIRPQHVTGVICGMGPGPFTGLRVGVAAARTFAFVHGVPLHPVPSHDAIAHEWRHDHPDHRGPILVTTDARRREFAASRYEQGEVTSSEGFTLLTPAEAEAVTITRADASQVSAWHLALAWLDRRQGGLPEAADEILYLRAPDAKPGAVPKRVTG</sequence>
<dbReference type="OrthoDB" id="9809995at2"/>
<organism evidence="2 3">
    <name type="scientific">Gulosibacter macacae</name>
    <dbReference type="NCBI Taxonomy" id="2488791"/>
    <lineage>
        <taxon>Bacteria</taxon>
        <taxon>Bacillati</taxon>
        <taxon>Actinomycetota</taxon>
        <taxon>Actinomycetes</taxon>
        <taxon>Micrococcales</taxon>
        <taxon>Microbacteriaceae</taxon>
        <taxon>Gulosibacter</taxon>
    </lineage>
</organism>
<dbReference type="InterPro" id="IPR043129">
    <property type="entry name" value="ATPase_NBD"/>
</dbReference>
<dbReference type="GO" id="GO:0016740">
    <property type="term" value="F:transferase activity"/>
    <property type="evidence" value="ECO:0007669"/>
    <property type="project" value="UniProtKB-KW"/>
</dbReference>
<dbReference type="GO" id="GO:0005829">
    <property type="term" value="C:cytosol"/>
    <property type="evidence" value="ECO:0007669"/>
    <property type="project" value="TreeGrafter"/>
</dbReference>
<dbReference type="AlphaFoldDB" id="A0A3P3VXS1"/>
<accession>A0A3P3VXS1</accession>
<name>A0A3P3VXS1_9MICO</name>
<dbReference type="PANTHER" id="PTHR11735">
    <property type="entry name" value="TRNA N6-ADENOSINE THREONYLCARBAMOYLTRANSFERASE"/>
    <property type="match status" value="1"/>
</dbReference>
<dbReference type="NCBIfam" id="TIGR03725">
    <property type="entry name" value="T6A_YeaZ"/>
    <property type="match status" value="1"/>
</dbReference>
<evidence type="ECO:0000259" key="1">
    <source>
        <dbReference type="Pfam" id="PF00814"/>
    </source>
</evidence>
<reference evidence="2 3" key="1">
    <citation type="submission" date="2018-11" db="EMBL/GenBank/DDBJ databases">
        <title>YIM 102482-1 draft genome.</title>
        <authorList>
            <person name="Li G."/>
            <person name="Jiang Y."/>
        </authorList>
    </citation>
    <scope>NUCLEOTIDE SEQUENCE [LARGE SCALE GENOMIC DNA]</scope>
    <source>
        <strain evidence="2 3">YIM 102482-1</strain>
    </source>
</reference>
<dbReference type="Proteomes" id="UP000274391">
    <property type="component" value="Unassembled WGS sequence"/>
</dbReference>
<comment type="caution">
    <text evidence="2">The sequence shown here is derived from an EMBL/GenBank/DDBJ whole genome shotgun (WGS) entry which is preliminary data.</text>
</comment>
<protein>
    <submittedName>
        <fullName evidence="2">tRNA (Adenosine(37)-N6)-threonylcarbamoyltransferase complex dimerization subunit type 1 TsaB</fullName>
    </submittedName>
</protein>